<evidence type="ECO:0000313" key="2">
    <source>
        <dbReference type="Proteomes" id="UP001201549"/>
    </source>
</evidence>
<dbReference type="EMBL" id="JAKOGG010000631">
    <property type="protein sequence ID" value="MCS4559034.1"/>
    <property type="molecule type" value="Genomic_DNA"/>
</dbReference>
<sequence length="82" mass="8763">LPDFVKVEIGLGARQTATGYTATETITKDALATAMLNAANKEAAKLFHALTSQMQLNAVSGLLKLDISPTQAVHSRFYLLSN</sequence>
<comment type="caution">
    <text evidence="1">The sequence shown here is derived from an EMBL/GenBank/DDBJ whole genome shotgun (WGS) entry which is preliminary data.</text>
</comment>
<protein>
    <submittedName>
        <fullName evidence="1">Uncharacterized protein</fullName>
    </submittedName>
</protein>
<feature type="non-terminal residue" evidence="1">
    <location>
        <position position="82"/>
    </location>
</feature>
<dbReference type="Proteomes" id="UP001201549">
    <property type="component" value="Unassembled WGS sequence"/>
</dbReference>
<name>A0ABT2FRS2_9GAMM</name>
<dbReference type="RefSeq" id="WP_238898923.1">
    <property type="nucleotide sequence ID" value="NZ_JAKOGG010000631.1"/>
</dbReference>
<keyword evidence="2" id="KW-1185">Reference proteome</keyword>
<reference evidence="2" key="2">
    <citation type="submission" date="2023-07" db="EMBL/GenBank/DDBJ databases">
        <title>Shewanella mangrovi sp. nov., an acetaldehyde- degrading bacterium isolated from mangrove sediment.</title>
        <authorList>
            <person name="Liu Y."/>
        </authorList>
    </citation>
    <scope>NUCLEOTIDE SEQUENCE [LARGE SCALE GENOMIC DNA]</scope>
    <source>
        <strain evidence="2">C32</strain>
    </source>
</reference>
<accession>A0ABT2FRS2</accession>
<feature type="non-terminal residue" evidence="1">
    <location>
        <position position="1"/>
    </location>
</feature>
<evidence type="ECO:0000313" key="1">
    <source>
        <dbReference type="EMBL" id="MCS4559034.1"/>
    </source>
</evidence>
<proteinExistence type="predicted"/>
<gene>
    <name evidence="1" type="ORF">L9G74_21685</name>
</gene>
<organism evidence="1 2">
    <name type="scientific">Shewanella electrica</name>
    <dbReference type="NCBI Taxonomy" id="515560"/>
    <lineage>
        <taxon>Bacteria</taxon>
        <taxon>Pseudomonadati</taxon>
        <taxon>Pseudomonadota</taxon>
        <taxon>Gammaproteobacteria</taxon>
        <taxon>Alteromonadales</taxon>
        <taxon>Shewanellaceae</taxon>
        <taxon>Shewanella</taxon>
    </lineage>
</organism>
<reference evidence="1 2" key="1">
    <citation type="submission" date="2022-02" db="EMBL/GenBank/DDBJ databases">
        <authorList>
            <person name="Zhuang L."/>
        </authorList>
    </citation>
    <scope>NUCLEOTIDE SEQUENCE [LARGE SCALE GENOMIC DNA]</scope>
    <source>
        <strain evidence="1 2">C32</strain>
    </source>
</reference>